<dbReference type="AlphaFoldDB" id="A0A0F9N8H6"/>
<dbReference type="EMBL" id="LAZR01008595">
    <property type="protein sequence ID" value="KKM77757.1"/>
    <property type="molecule type" value="Genomic_DNA"/>
</dbReference>
<proteinExistence type="predicted"/>
<organism evidence="1">
    <name type="scientific">marine sediment metagenome</name>
    <dbReference type="NCBI Taxonomy" id="412755"/>
    <lineage>
        <taxon>unclassified sequences</taxon>
        <taxon>metagenomes</taxon>
        <taxon>ecological metagenomes</taxon>
    </lineage>
</organism>
<evidence type="ECO:0000313" key="1">
    <source>
        <dbReference type="EMBL" id="KKM77757.1"/>
    </source>
</evidence>
<sequence>MQRTINFIPILNTLDSIQRKYKKRYCYPGQQTILKLLKAYHQEVLSLRTLNRMLRKLEDSGYLKRTRRIKRIASGENQFQTTIYVLRKKAYILIGKLLKKVAHSVVSAFAAISAHIADDPLEDPLPPPGEKWLSQDDNLREARKVIASFKPKRRS</sequence>
<comment type="caution">
    <text evidence="1">The sequence shown here is derived from an EMBL/GenBank/DDBJ whole genome shotgun (WGS) entry which is preliminary data.</text>
</comment>
<accession>A0A0F9N8H6</accession>
<gene>
    <name evidence="1" type="ORF">LCGC14_1366790</name>
</gene>
<name>A0A0F9N8H6_9ZZZZ</name>
<reference evidence="1" key="1">
    <citation type="journal article" date="2015" name="Nature">
        <title>Complex archaea that bridge the gap between prokaryotes and eukaryotes.</title>
        <authorList>
            <person name="Spang A."/>
            <person name="Saw J.H."/>
            <person name="Jorgensen S.L."/>
            <person name="Zaremba-Niedzwiedzka K."/>
            <person name="Martijn J."/>
            <person name="Lind A.E."/>
            <person name="van Eijk R."/>
            <person name="Schleper C."/>
            <person name="Guy L."/>
            <person name="Ettema T.J."/>
        </authorList>
    </citation>
    <scope>NUCLEOTIDE SEQUENCE</scope>
</reference>
<protein>
    <submittedName>
        <fullName evidence="1">Uncharacterized protein</fullName>
    </submittedName>
</protein>